<evidence type="ECO:0000313" key="2">
    <source>
        <dbReference type="EMBL" id="MBS0126040.1"/>
    </source>
</evidence>
<sequence>MTSILQAFAVGAVTIGAGAATVTTMKPDLPDLAIPDKAWEAGSALDGRVFYTTDKVRETNDVLNDELHFVDGRFQSAMCQDYCDFGWSGYQTWTDGETLHFTATTRCPDAPHTVVWYGTVTGDTVRFEGTWTTRRWYWTRQLNVSGEGSLTPHPQAASG</sequence>
<dbReference type="AlphaFoldDB" id="A0A8J7WEA0"/>
<dbReference type="RefSeq" id="WP_212538006.1">
    <property type="nucleotide sequence ID" value="NZ_JAGTUU010000008.1"/>
</dbReference>
<comment type="caution">
    <text evidence="2">The sequence shown here is derived from an EMBL/GenBank/DDBJ whole genome shotgun (WGS) entry which is preliminary data.</text>
</comment>
<evidence type="ECO:0000256" key="1">
    <source>
        <dbReference type="SAM" id="SignalP"/>
    </source>
</evidence>
<feature type="chain" id="PRO_5035204020" evidence="1">
    <location>
        <begin position="20"/>
        <end position="159"/>
    </location>
</feature>
<name>A0A8J7WEA0_9RHOB</name>
<proteinExistence type="predicted"/>
<keyword evidence="1" id="KW-0732">Signal</keyword>
<protein>
    <submittedName>
        <fullName evidence="2">Uncharacterized protein</fullName>
    </submittedName>
</protein>
<feature type="signal peptide" evidence="1">
    <location>
        <begin position="1"/>
        <end position="19"/>
    </location>
</feature>
<dbReference type="EMBL" id="JAGTUU010000008">
    <property type="protein sequence ID" value="MBS0126040.1"/>
    <property type="molecule type" value="Genomic_DNA"/>
</dbReference>
<dbReference type="Proteomes" id="UP000681356">
    <property type="component" value="Unassembled WGS sequence"/>
</dbReference>
<reference evidence="2" key="1">
    <citation type="submission" date="2021-04" db="EMBL/GenBank/DDBJ databases">
        <authorList>
            <person name="Yoon J."/>
        </authorList>
    </citation>
    <scope>NUCLEOTIDE SEQUENCE</scope>
    <source>
        <strain evidence="2">KMU-90</strain>
    </source>
</reference>
<evidence type="ECO:0000313" key="3">
    <source>
        <dbReference type="Proteomes" id="UP000681356"/>
    </source>
</evidence>
<keyword evidence="3" id="KW-1185">Reference proteome</keyword>
<organism evidence="2 3">
    <name type="scientific">Thetidibacter halocola</name>
    <dbReference type="NCBI Taxonomy" id="2827239"/>
    <lineage>
        <taxon>Bacteria</taxon>
        <taxon>Pseudomonadati</taxon>
        <taxon>Pseudomonadota</taxon>
        <taxon>Alphaproteobacteria</taxon>
        <taxon>Rhodobacterales</taxon>
        <taxon>Roseobacteraceae</taxon>
        <taxon>Thetidibacter</taxon>
    </lineage>
</organism>
<accession>A0A8J7WEA0</accession>
<gene>
    <name evidence="2" type="ORF">KB874_18295</name>
</gene>